<reference evidence="4 5" key="1">
    <citation type="submission" date="2020-09" db="EMBL/GenBank/DDBJ databases">
        <title>Novel species in genus Gordonia.</title>
        <authorList>
            <person name="Zhang G."/>
        </authorList>
    </citation>
    <scope>NUCLEOTIDE SEQUENCE [LARGE SCALE GENOMIC DNA]</scope>
    <source>
        <strain evidence="4 5">ON-33</strain>
    </source>
</reference>
<dbReference type="PROSITE" id="PS52050">
    <property type="entry name" value="WYL"/>
    <property type="match status" value="1"/>
</dbReference>
<accession>A0ABR7WHM8</accession>
<name>A0ABR7WHM8_9ACTN</name>
<organism evidence="4 5">
    <name type="scientific">Gordonia hankookensis</name>
    <dbReference type="NCBI Taxonomy" id="589403"/>
    <lineage>
        <taxon>Bacteria</taxon>
        <taxon>Bacillati</taxon>
        <taxon>Actinomycetota</taxon>
        <taxon>Actinomycetes</taxon>
        <taxon>Mycobacteriales</taxon>
        <taxon>Gordoniaceae</taxon>
        <taxon>Gordonia</taxon>
    </lineage>
</organism>
<evidence type="ECO:0000259" key="2">
    <source>
        <dbReference type="Pfam" id="PF13280"/>
    </source>
</evidence>
<dbReference type="PANTHER" id="PTHR34580:SF1">
    <property type="entry name" value="PROTEIN PAFC"/>
    <property type="match status" value="1"/>
</dbReference>
<evidence type="ECO:0000313" key="5">
    <source>
        <dbReference type="Proteomes" id="UP000602395"/>
    </source>
</evidence>
<protein>
    <submittedName>
        <fullName evidence="4">WYL domain-containing protein</fullName>
    </submittedName>
</protein>
<dbReference type="EMBL" id="JACWMS010000005">
    <property type="protein sequence ID" value="MBD1322267.1"/>
    <property type="molecule type" value="Genomic_DNA"/>
</dbReference>
<feature type="region of interest" description="Disordered" evidence="1">
    <location>
        <begin position="126"/>
        <end position="146"/>
    </location>
</feature>
<feature type="domain" description="PafC HTH" evidence="3">
    <location>
        <begin position="6"/>
        <end position="120"/>
    </location>
</feature>
<keyword evidence="5" id="KW-1185">Reference proteome</keyword>
<dbReference type="Pfam" id="PF19187">
    <property type="entry name" value="HTH_PafC"/>
    <property type="match status" value="1"/>
</dbReference>
<feature type="domain" description="WYL" evidence="2">
    <location>
        <begin position="146"/>
        <end position="214"/>
    </location>
</feature>
<dbReference type="InterPro" id="IPR043839">
    <property type="entry name" value="PafC_HTH"/>
</dbReference>
<gene>
    <name evidence="4" type="ORF">IDF66_22025</name>
</gene>
<dbReference type="Pfam" id="PF13280">
    <property type="entry name" value="WYL"/>
    <property type="match status" value="1"/>
</dbReference>
<dbReference type="InterPro" id="IPR028349">
    <property type="entry name" value="PafC-like"/>
</dbReference>
<dbReference type="InterPro" id="IPR051534">
    <property type="entry name" value="CBASS_pafABC_assoc_protein"/>
</dbReference>
<dbReference type="Proteomes" id="UP000602395">
    <property type="component" value="Unassembled WGS sequence"/>
</dbReference>
<dbReference type="PANTHER" id="PTHR34580">
    <property type="match status" value="1"/>
</dbReference>
<evidence type="ECO:0000259" key="3">
    <source>
        <dbReference type="Pfam" id="PF19187"/>
    </source>
</evidence>
<evidence type="ECO:0000256" key="1">
    <source>
        <dbReference type="SAM" id="MobiDB-lite"/>
    </source>
</evidence>
<comment type="caution">
    <text evidence="4">The sequence shown here is derived from an EMBL/GenBank/DDBJ whole genome shotgun (WGS) entry which is preliminary data.</text>
</comment>
<proteinExistence type="predicted"/>
<dbReference type="InterPro" id="IPR026881">
    <property type="entry name" value="WYL_dom"/>
</dbReference>
<sequence>MAPRPDRFSRLLALVPYFAARRGIALEQAARDLGITPRQLTKDLELLFVCGLPGHFPDDLIDLQFEQGYVEVGFTAGMNRPLSLTSTEASTMLVALRALLDMPGAVDRAAARRAIAKIEQAVGASEKRLPVPTGGGDEGGDSDNPTYATIRDAVRAERALEIRYYSATRDSVTERVVDPIRLQTMDGNTYLEAWCRSSDGVRLFRFDRVETATMLDEPATPPAEALAHPQSAILSDNPDLPSAEIEIDPDELWILDYYLVEPLEPVENRTDPDAPLRARLVYGSADWLSRFLLGFGGRVRPVSDPGIADMVASTAAAARGRYQ</sequence>
<dbReference type="PIRSF" id="PIRSF016838">
    <property type="entry name" value="PafC"/>
    <property type="match status" value="1"/>
</dbReference>
<evidence type="ECO:0000313" key="4">
    <source>
        <dbReference type="EMBL" id="MBD1322267.1"/>
    </source>
</evidence>